<accession>A0ABS2TMA2</accession>
<evidence type="ECO:0000313" key="5">
    <source>
        <dbReference type="Proteomes" id="UP000749040"/>
    </source>
</evidence>
<dbReference type="Pfam" id="PF13581">
    <property type="entry name" value="HATPase_c_2"/>
    <property type="match status" value="1"/>
</dbReference>
<dbReference type="PANTHER" id="PTHR35526:SF3">
    <property type="entry name" value="ANTI-SIGMA-F FACTOR RSBW"/>
    <property type="match status" value="1"/>
</dbReference>
<dbReference type="InterPro" id="IPR036890">
    <property type="entry name" value="HATPase_C_sf"/>
</dbReference>
<proteinExistence type="predicted"/>
<evidence type="ECO:0000259" key="3">
    <source>
        <dbReference type="Pfam" id="PF13581"/>
    </source>
</evidence>
<dbReference type="SUPFAM" id="SSF55874">
    <property type="entry name" value="ATPase domain of HSP90 chaperone/DNA topoisomerase II/histidine kinase"/>
    <property type="match status" value="1"/>
</dbReference>
<reference evidence="4 5" key="1">
    <citation type="submission" date="2021-01" db="EMBL/GenBank/DDBJ databases">
        <title>Streptomyces acididurans sp. nov., isolated from a peat swamp forest soil.</title>
        <authorList>
            <person name="Chantavorakit T."/>
            <person name="Duangmal K."/>
        </authorList>
    </citation>
    <scope>NUCLEOTIDE SEQUENCE [LARGE SCALE GENOMIC DNA]</scope>
    <source>
        <strain evidence="4 5">KK5PA1</strain>
    </source>
</reference>
<gene>
    <name evidence="4" type="ORF">ITX44_02295</name>
</gene>
<dbReference type="Proteomes" id="UP000749040">
    <property type="component" value="Unassembled WGS sequence"/>
</dbReference>
<keyword evidence="4" id="KW-0067">ATP-binding</keyword>
<organism evidence="4 5">
    <name type="scientific">Actinacidiphila acididurans</name>
    <dbReference type="NCBI Taxonomy" id="2784346"/>
    <lineage>
        <taxon>Bacteria</taxon>
        <taxon>Bacillati</taxon>
        <taxon>Actinomycetota</taxon>
        <taxon>Actinomycetes</taxon>
        <taxon>Kitasatosporales</taxon>
        <taxon>Streptomycetaceae</taxon>
        <taxon>Actinacidiphila</taxon>
    </lineage>
</organism>
<protein>
    <submittedName>
        <fullName evidence="4">ATP-binding protein</fullName>
    </submittedName>
</protein>
<dbReference type="InterPro" id="IPR050267">
    <property type="entry name" value="Anti-sigma-factor_SerPK"/>
</dbReference>
<comment type="caution">
    <text evidence="4">The sequence shown here is derived from an EMBL/GenBank/DDBJ whole genome shotgun (WGS) entry which is preliminary data.</text>
</comment>
<dbReference type="Gene3D" id="3.30.565.10">
    <property type="entry name" value="Histidine kinase-like ATPase, C-terminal domain"/>
    <property type="match status" value="1"/>
</dbReference>
<evidence type="ECO:0000256" key="2">
    <source>
        <dbReference type="SAM" id="MobiDB-lite"/>
    </source>
</evidence>
<keyword evidence="1" id="KW-0808">Transferase</keyword>
<dbReference type="PANTHER" id="PTHR35526">
    <property type="entry name" value="ANTI-SIGMA-F FACTOR RSBW-RELATED"/>
    <property type="match status" value="1"/>
</dbReference>
<evidence type="ECO:0000256" key="1">
    <source>
        <dbReference type="ARBA" id="ARBA00022527"/>
    </source>
</evidence>
<evidence type="ECO:0000313" key="4">
    <source>
        <dbReference type="EMBL" id="MBM9503375.1"/>
    </source>
</evidence>
<name>A0ABS2TMA2_9ACTN</name>
<keyword evidence="5" id="KW-1185">Reference proteome</keyword>
<keyword evidence="4" id="KW-0547">Nucleotide-binding</keyword>
<feature type="domain" description="Histidine kinase/HSP90-like ATPase" evidence="3">
    <location>
        <begin position="17"/>
        <end position="121"/>
    </location>
</feature>
<dbReference type="EMBL" id="JADKYB010000001">
    <property type="protein sequence ID" value="MBM9503375.1"/>
    <property type="molecule type" value="Genomic_DNA"/>
</dbReference>
<dbReference type="GO" id="GO:0005524">
    <property type="term" value="F:ATP binding"/>
    <property type="evidence" value="ECO:0007669"/>
    <property type="project" value="UniProtKB-KW"/>
</dbReference>
<feature type="region of interest" description="Disordered" evidence="2">
    <location>
        <begin position="127"/>
        <end position="155"/>
    </location>
</feature>
<dbReference type="CDD" id="cd16936">
    <property type="entry name" value="HATPase_RsbW-like"/>
    <property type="match status" value="1"/>
</dbReference>
<dbReference type="InterPro" id="IPR003594">
    <property type="entry name" value="HATPase_dom"/>
</dbReference>
<keyword evidence="1" id="KW-0723">Serine/threonine-protein kinase</keyword>
<sequence length="155" mass="15886">MALDGESTSIAAARAFTARFLAQAAAEYGVTAGRQALADAQLVVSELVTNSVKYAPGPCAVRLEITGGRLEVTVWDTGTSLPEPRPPEPGRVGQHGLEIVLALCEDVEVRSAPVGKRITARAVLTAGPADGSTGRDGSAPAGWHKAPQKTGAETA</sequence>
<keyword evidence="1" id="KW-0418">Kinase</keyword>